<evidence type="ECO:0000313" key="2">
    <source>
        <dbReference type="Proteomes" id="UP000663852"/>
    </source>
</evidence>
<sequence>MESSLKLCSITIISRYHKFHRILWHEMTKNTLHYRAHCFSSIVTMYTEDDIEIFLKKLHEYQNQASLTDEKQSFISTIDKNTLKDLVQQDSVYRHKAIRLIAEICKEESVRKECVQLDFVSPLKSCLQSNNLQEKVESCRAIGNMCYENADGCELVLNTIGVGILFDICRYACQRPDNAQLRMIILGALHNIINSNEKVAEVIFKEDLFKIFLLFMPYLSEPRVLLFLFSICSNLTEYDTNCQQLLASHLLAEIGNHITESDIYENRTVILPYLLEACEEDGVKEELCSSLFYYKLISLCEKYDGKDEEFLRETCYILVVLITTDKSIDQLLSSKQHDLLEYGISWLEKTNLQLTMTGALIITNLTRNDQSAISLLADQRKPHVKLVEQLKRFSDQLENKLELMTDEQAKAAHGILGALRNLAVPVANRPLLVESQVLDHVTPYIFTKNFNGEIAYKATGVIRFLLRDAKESSKLIIIKDANLQQIVANSNSMHPGAQFESRRVLFLLPVALKTNEVIESLARNNAFPLITSTLASCEVQANRGIIQNEALIALNIIMMLANQSICEKLQEANFHDNFKEFLKQDIQHAEVVNNILQLIHLIKRQKNFLTNEQLHEYKPLLEDLRSKQNCAGKGLVDRTLEILTNELE</sequence>
<dbReference type="InterPro" id="IPR040144">
    <property type="entry name" value="RAP1GDS1"/>
</dbReference>
<evidence type="ECO:0000313" key="1">
    <source>
        <dbReference type="EMBL" id="CAF0893556.1"/>
    </source>
</evidence>
<dbReference type="EMBL" id="CAJNOJ010000031">
    <property type="protein sequence ID" value="CAF0893556.1"/>
    <property type="molecule type" value="Genomic_DNA"/>
</dbReference>
<proteinExistence type="predicted"/>
<accession>A0A813Z657</accession>
<dbReference type="InterPro" id="IPR016024">
    <property type="entry name" value="ARM-type_fold"/>
</dbReference>
<name>A0A813Z657_ADIRI</name>
<dbReference type="InterPro" id="IPR011989">
    <property type="entry name" value="ARM-like"/>
</dbReference>
<dbReference type="OrthoDB" id="26149at2759"/>
<dbReference type="Proteomes" id="UP000663852">
    <property type="component" value="Unassembled WGS sequence"/>
</dbReference>
<reference evidence="1" key="1">
    <citation type="submission" date="2021-02" db="EMBL/GenBank/DDBJ databases">
        <authorList>
            <person name="Nowell W R."/>
        </authorList>
    </citation>
    <scope>NUCLEOTIDE SEQUENCE</scope>
</reference>
<dbReference type="SUPFAM" id="SSF48371">
    <property type="entry name" value="ARM repeat"/>
    <property type="match status" value="2"/>
</dbReference>
<gene>
    <name evidence="1" type="ORF">EDS130_LOCUS9412</name>
</gene>
<dbReference type="PANTHER" id="PTHR10957">
    <property type="entry name" value="RAP1 GTPASE-GDP DISSOCIATION STIMULATOR 1"/>
    <property type="match status" value="1"/>
</dbReference>
<protein>
    <submittedName>
        <fullName evidence="1">Uncharacterized protein</fullName>
    </submittedName>
</protein>
<dbReference type="GO" id="GO:0005085">
    <property type="term" value="F:guanyl-nucleotide exchange factor activity"/>
    <property type="evidence" value="ECO:0007669"/>
    <property type="project" value="InterPro"/>
</dbReference>
<dbReference type="Gene3D" id="1.25.10.10">
    <property type="entry name" value="Leucine-rich Repeat Variant"/>
    <property type="match status" value="2"/>
</dbReference>
<comment type="caution">
    <text evidence="1">The sequence shown here is derived from an EMBL/GenBank/DDBJ whole genome shotgun (WGS) entry which is preliminary data.</text>
</comment>
<organism evidence="1 2">
    <name type="scientific">Adineta ricciae</name>
    <name type="common">Rotifer</name>
    <dbReference type="NCBI Taxonomy" id="249248"/>
    <lineage>
        <taxon>Eukaryota</taxon>
        <taxon>Metazoa</taxon>
        <taxon>Spiralia</taxon>
        <taxon>Gnathifera</taxon>
        <taxon>Rotifera</taxon>
        <taxon>Eurotatoria</taxon>
        <taxon>Bdelloidea</taxon>
        <taxon>Adinetida</taxon>
        <taxon>Adinetidae</taxon>
        <taxon>Adineta</taxon>
    </lineage>
</organism>
<dbReference type="AlphaFoldDB" id="A0A813Z657"/>